<keyword evidence="11 12" id="KW-0804">Transcription</keyword>
<dbReference type="InterPro" id="IPR033668">
    <property type="entry name" value="Reg_prot_E2"/>
</dbReference>
<evidence type="ECO:0000259" key="14">
    <source>
        <dbReference type="Pfam" id="PF00508"/>
    </source>
</evidence>
<evidence type="ECO:0000256" key="12">
    <source>
        <dbReference type="HAMAP-Rule" id="MF_04001"/>
    </source>
</evidence>
<keyword evidence="9 12" id="KW-0238">DNA-binding</keyword>
<dbReference type="InterPro" id="IPR035975">
    <property type="entry name" value="E2/EBNA1_C_sf"/>
</dbReference>
<keyword evidence="6 12" id="KW-1048">Host nucleus</keyword>
<dbReference type="InterPro" id="IPR042504">
    <property type="entry name" value="Regulatory_protein_E2_N_2"/>
</dbReference>
<evidence type="ECO:0000256" key="1">
    <source>
        <dbReference type="ARBA" id="ARBA00004147"/>
    </source>
</evidence>
<dbReference type="GO" id="GO:0000166">
    <property type="term" value="F:nucleotide binding"/>
    <property type="evidence" value="ECO:0007669"/>
    <property type="project" value="UniProtKB-UniRule"/>
</dbReference>
<comment type="function">
    <text evidence="12">Plays a role in the initiation of viral DNA replication. A dimer of E2 interacts with a dimer of E1 in order to improve specificity of E1 DNA binding activity. Once the complex recognizes and binds DNA at specific sites, the E2 dimer is removed from DNA. E2 also regulates viral transcription through binding to the E2RE response element (5'-ACCNNNNNNGGT-3') present in multiple copies in the regulatory regions of the viral genome. Activates or represses transcription depending on E2RE's position with regards to proximal promoter elements including the TATA-box. Repression occurs by sterically hindering the assembly of the transcription initiation complex.</text>
</comment>
<feature type="domain" description="Papillomavirus E2 C-terminal" evidence="15">
    <location>
        <begin position="365"/>
        <end position="444"/>
    </location>
</feature>
<comment type="caution">
    <text evidence="12">Lacks conserved residue(s) required for the propagation of feature annotation.</text>
</comment>
<dbReference type="GO" id="GO:0003700">
    <property type="term" value="F:DNA-binding transcription factor activity"/>
    <property type="evidence" value="ECO:0007669"/>
    <property type="project" value="UniProtKB-UniRule"/>
</dbReference>
<comment type="subcellular location">
    <subcellularLocation>
        <location evidence="1 12">Host nucleus</location>
    </subcellularLocation>
</comment>
<accession>A0AAU6S5D1</accession>
<evidence type="ECO:0000256" key="11">
    <source>
        <dbReference type="ARBA" id="ARBA00023163"/>
    </source>
</evidence>
<keyword evidence="7 12" id="KW-0235">DNA replication</keyword>
<dbReference type="InterPro" id="IPR036050">
    <property type="entry name" value="Regulatory_protein_E2_N"/>
</dbReference>
<organism evidence="16">
    <name type="scientific">Pipistrellus kuhlii papillomavirus</name>
    <dbReference type="NCBI Taxonomy" id="3140005"/>
    <lineage>
        <taxon>Viruses</taxon>
        <taxon>Monodnaviria</taxon>
        <taxon>Shotokuvirae</taxon>
        <taxon>Cossaviricota</taxon>
        <taxon>Papovaviricetes</taxon>
        <taxon>Zurhausenvirales</taxon>
        <taxon>Papillomaviridae</taxon>
    </lineage>
</organism>
<dbReference type="GO" id="GO:0006275">
    <property type="term" value="P:regulation of DNA replication"/>
    <property type="evidence" value="ECO:0007669"/>
    <property type="project" value="UniProtKB-UniRule"/>
</dbReference>
<dbReference type="GO" id="GO:0039693">
    <property type="term" value="P:viral DNA genome replication"/>
    <property type="evidence" value="ECO:0007669"/>
    <property type="project" value="UniProtKB-UniRule"/>
</dbReference>
<evidence type="ECO:0000256" key="3">
    <source>
        <dbReference type="ARBA" id="ARBA00022491"/>
    </source>
</evidence>
<evidence type="ECO:0000256" key="6">
    <source>
        <dbReference type="ARBA" id="ARBA00022562"/>
    </source>
</evidence>
<dbReference type="Gene3D" id="3.30.70.330">
    <property type="match status" value="1"/>
</dbReference>
<feature type="compositionally biased region" description="Low complexity" evidence="13">
    <location>
        <begin position="205"/>
        <end position="214"/>
    </location>
</feature>
<evidence type="ECO:0000256" key="8">
    <source>
        <dbReference type="ARBA" id="ARBA00023015"/>
    </source>
</evidence>
<dbReference type="InterPro" id="IPR012677">
    <property type="entry name" value="Nucleotide-bd_a/b_plait_sf"/>
</dbReference>
<evidence type="ECO:0000256" key="10">
    <source>
        <dbReference type="ARBA" id="ARBA00023159"/>
    </source>
</evidence>
<dbReference type="Pfam" id="PF00511">
    <property type="entry name" value="PPV_E2_C"/>
    <property type="match status" value="1"/>
</dbReference>
<dbReference type="GO" id="GO:0003677">
    <property type="term" value="F:DNA binding"/>
    <property type="evidence" value="ECO:0007669"/>
    <property type="project" value="UniProtKB-UniRule"/>
</dbReference>
<name>A0AAU6S5D1_9PAPI</name>
<dbReference type="GO" id="GO:0006351">
    <property type="term" value="P:DNA-templated transcription"/>
    <property type="evidence" value="ECO:0007669"/>
    <property type="project" value="UniProtKB-UniRule"/>
</dbReference>
<keyword evidence="10 12" id="KW-0010">Activator</keyword>
<comment type="PTM">
    <text evidence="12">Phosphorylated.</text>
</comment>
<comment type="similarity">
    <text evidence="12">Belongs to the papillomaviridae E2 protein family.</text>
</comment>
<dbReference type="InterPro" id="IPR001866">
    <property type="entry name" value="PPV_E2_N"/>
</dbReference>
<dbReference type="SUPFAM" id="SSF54957">
    <property type="entry name" value="Viral DNA-binding domain"/>
    <property type="match status" value="1"/>
</dbReference>
<feature type="domain" description="Papillomavirus E2 N-terminal" evidence="14">
    <location>
        <begin position="2"/>
        <end position="196"/>
    </location>
</feature>
<keyword evidence="4 12" id="KW-0244">Early protein</keyword>
<dbReference type="EMBL" id="PP410097">
    <property type="protein sequence ID" value="WZK92926.1"/>
    <property type="molecule type" value="Genomic_DNA"/>
</dbReference>
<reference evidence="16" key="1">
    <citation type="journal article" date="2024" name="Microbiol. Spectr.">
        <title>Full-genome sequencing of dozens of new DNA viruses found in Spanish bat feces.</title>
        <authorList>
            <person name="Buigues J."/>
            <person name="Vinals A."/>
            <person name="Martinez-Recio R."/>
            <person name="Monros J.S."/>
            <person name="Sanjuan R."/>
            <person name="Cuevas J.M."/>
        </authorList>
    </citation>
    <scope>NUCLEOTIDE SEQUENCE</scope>
    <source>
        <strain evidence="16">MAVG45</strain>
    </source>
</reference>
<feature type="region of interest" description="DNA-binding domain" evidence="12">
    <location>
        <begin position="363"/>
        <end position="447"/>
    </location>
</feature>
<dbReference type="GO" id="GO:0042025">
    <property type="term" value="C:host cell nucleus"/>
    <property type="evidence" value="ECO:0007669"/>
    <property type="project" value="UniProtKB-SubCell"/>
</dbReference>
<sequence length="447" mass="50191">MNLSSRLESIQETILNLYELDSDDLSDQIKFWDLTRKENLLLYYARKQGITTLAHQHVPSLASSEAKARAAIEMTLLLRSLERTPYGREPWNMQQTSRERLLAPPAYCLKKGGGPVQVQFDNDPSNTVEHTAWENIYYQDEDDEWQKVPGEVDLDGLYYIQEDGLKLYYVDFKEEAAKYSQTGKWCLLYNNNCLASVASSPGTPSRPLHSSSPRPQERRTSSDSEEAEELGWETHETQGAQRGRRSRRVRTRSRSRSKGTTRSSPISVLPQVGETTLPTRPGGGRGRAPQLPSPRSRSRSGGSGSGERRRGRSRGSPGAGARKRGPRPTRPSVPLPAQVGSSRESSRGRPAGRLGQLLQEAWDPPGICLRGPANTLKCLRYSLKSRHSKWFTNISTTWHWTESNSTTRVGRARVLVVFTDEEQRSNFLSKVTLPKSVSYYLVSLGDI</sequence>
<keyword evidence="5 12" id="KW-0597">Phosphoprotein</keyword>
<evidence type="ECO:0000256" key="2">
    <source>
        <dbReference type="ARBA" id="ARBA00007794"/>
    </source>
</evidence>
<comment type="subunit">
    <text evidence="12">Binds DNA as homodimer. Interacts with protein E1; this interaction greatly increases E1 DNA-binding activity. Interacts with protein L1; this interaction enhances E2-dependent replication and transcription activation. Interacts with protein L2; this interaction inhibits E2 transcriptional activity but not DNA replication function E2. Interacts with protein E7; this interaction inhibits E7 oncogenic activity. Interacts with host TAF1; this interaction modulates E2-dependent transcriptional regulation. Interacts with host BRD4; this interaction mediates E2 transcriptional activation function. Additionally, the interaction with host BRD4 on mitotic chromosomes mediates tethering of the viral genome. Interacts with host TOPBP1; this interaction is required for optimal viral DNA replication.</text>
</comment>
<evidence type="ECO:0000313" key="16">
    <source>
        <dbReference type="EMBL" id="WZK92926.1"/>
    </source>
</evidence>
<evidence type="ECO:0000256" key="5">
    <source>
        <dbReference type="ARBA" id="ARBA00022553"/>
    </source>
</evidence>
<protein>
    <recommendedName>
        <fullName evidence="12">Regulatory protein E2</fullName>
    </recommendedName>
</protein>
<dbReference type="HAMAP" id="MF_04001">
    <property type="entry name" value="PPV_E2"/>
    <property type="match status" value="1"/>
</dbReference>
<evidence type="ECO:0000256" key="7">
    <source>
        <dbReference type="ARBA" id="ARBA00022705"/>
    </source>
</evidence>
<dbReference type="GO" id="GO:0006260">
    <property type="term" value="P:DNA replication"/>
    <property type="evidence" value="ECO:0007669"/>
    <property type="project" value="UniProtKB-KW"/>
</dbReference>
<dbReference type="SUPFAM" id="SSF51332">
    <property type="entry name" value="E2 regulatory, transactivation domain"/>
    <property type="match status" value="1"/>
</dbReference>
<feature type="region of interest" description="Disordered" evidence="13">
    <location>
        <begin position="198"/>
        <end position="350"/>
    </location>
</feature>
<feature type="compositionally biased region" description="Basic residues" evidence="13">
    <location>
        <begin position="242"/>
        <end position="259"/>
    </location>
</feature>
<dbReference type="InterPro" id="IPR042503">
    <property type="entry name" value="Regulatory_protein_E2_N_1"/>
</dbReference>
<dbReference type="Pfam" id="PF00508">
    <property type="entry name" value="PPV_E2_N"/>
    <property type="match status" value="1"/>
</dbReference>
<evidence type="ECO:0000256" key="13">
    <source>
        <dbReference type="SAM" id="MobiDB-lite"/>
    </source>
</evidence>
<evidence type="ECO:0000259" key="15">
    <source>
        <dbReference type="Pfam" id="PF00511"/>
    </source>
</evidence>
<proteinExistence type="inferred from homology"/>
<dbReference type="InterPro" id="IPR000427">
    <property type="entry name" value="Papillomavirus_E2_C"/>
</dbReference>
<comment type="similarity">
    <text evidence="2">Belongs to the papillomaviridae E8^E2C protein family.</text>
</comment>
<keyword evidence="3 12" id="KW-0678">Repressor</keyword>
<reference evidence="16" key="2">
    <citation type="submission" date="2024-02" db="EMBL/GenBank/DDBJ databases">
        <authorList>
            <person name="Buigues J."/>
            <person name="Vinals A."/>
            <person name="Martinez-Recio R."/>
            <person name="S Monros J."/>
            <person name="Sanjuan R."/>
            <person name="Cuevas J.M."/>
        </authorList>
    </citation>
    <scope>NUCLEOTIDE SEQUENCE</scope>
    <source>
        <strain evidence="16">MAVG45</strain>
    </source>
</reference>
<keyword evidence="8 12" id="KW-0805">Transcription regulation</keyword>
<gene>
    <name evidence="12" type="primary">E2</name>
</gene>
<dbReference type="Gene3D" id="1.10.287.30">
    <property type="entry name" value="E2 (early) protein, N terminal domain, subdomain 1"/>
    <property type="match status" value="1"/>
</dbReference>
<dbReference type="Gene3D" id="2.170.200.10">
    <property type="entry name" value="Papillomavirus E2 early protein domain"/>
    <property type="match status" value="1"/>
</dbReference>
<evidence type="ECO:0000256" key="4">
    <source>
        <dbReference type="ARBA" id="ARBA00022518"/>
    </source>
</evidence>
<evidence type="ECO:0000256" key="9">
    <source>
        <dbReference type="ARBA" id="ARBA00023125"/>
    </source>
</evidence>